<dbReference type="SUPFAM" id="SSF53383">
    <property type="entry name" value="PLP-dependent transferases"/>
    <property type="match status" value="1"/>
</dbReference>
<dbReference type="Gene3D" id="3.90.1150.10">
    <property type="entry name" value="Aspartate Aminotransferase, domain 1"/>
    <property type="match status" value="1"/>
</dbReference>
<proteinExistence type="inferred from homology"/>
<comment type="similarity">
    <text evidence="2">Belongs to the trans-sulfuration enzymes family.</text>
</comment>
<dbReference type="EC" id="4.4.1.1" evidence="4"/>
<sequence length="383" mass="40946">MSEDRFETRAIHVGQEPEPVTGAVITPIFATSTYAQPAPGEHRGYEYSRTDNPTRTALQTALASLEGVNPGDSGGCIATSSGLAATGVIGYMLNPGDHVVLPNDAYGGTYRLFAQVFTRHGIEISAADMTDLDSLRAQIRPSTKLVWVETPTNPLLRIIDIAAVTEIGHEAGALVCVDNTFASPYLQQPLSFGADIVLHSTTKYLGGHSDTVGGALITGSDDLLTEFRFLQNASGPVPGPFDAYLVLRGIKTLGVRMDRHQENAAIVARFLEEDSRIEQVIYPGLSSHPNHELAKRQMLGFGGMVSFIPKGGVDAARRVTSATQIFILAESLGGVESLIEVPALMTHMSVDGTELEVPPDLIRLSVGIEHIDDLLTDLDTSLG</sequence>
<dbReference type="FunFam" id="3.40.640.10:FF:000009">
    <property type="entry name" value="Cystathionine gamma-synthase homolog"/>
    <property type="match status" value="1"/>
</dbReference>
<dbReference type="PANTHER" id="PTHR11808">
    <property type="entry name" value="TRANS-SULFURATION ENZYME FAMILY MEMBER"/>
    <property type="match status" value="1"/>
</dbReference>
<keyword evidence="3" id="KW-0663">Pyridoxal phosphate</keyword>
<dbReference type="InterPro" id="IPR015422">
    <property type="entry name" value="PyrdxlP-dep_Trfase_small"/>
</dbReference>
<dbReference type="CDD" id="cd00614">
    <property type="entry name" value="CGS_like"/>
    <property type="match status" value="1"/>
</dbReference>
<comment type="cofactor">
    <cofactor evidence="1">
        <name>pyridoxal 5'-phosphate</name>
        <dbReference type="ChEBI" id="CHEBI:597326"/>
    </cofactor>
</comment>
<dbReference type="InterPro" id="IPR015421">
    <property type="entry name" value="PyrdxlP-dep_Trfase_major"/>
</dbReference>
<dbReference type="Pfam" id="PF01053">
    <property type="entry name" value="Cys_Met_Meta_PP"/>
    <property type="match status" value="1"/>
</dbReference>
<dbReference type="GO" id="GO:0019343">
    <property type="term" value="P:cysteine biosynthetic process via cystathionine"/>
    <property type="evidence" value="ECO:0007669"/>
    <property type="project" value="TreeGrafter"/>
</dbReference>
<dbReference type="InterPro" id="IPR000277">
    <property type="entry name" value="Cys/Met-Metab_PyrdxlP-dep_enz"/>
</dbReference>
<dbReference type="InterPro" id="IPR054542">
    <property type="entry name" value="Cys_met_metab_PP"/>
</dbReference>
<dbReference type="PROSITE" id="PS00868">
    <property type="entry name" value="CYS_MET_METAB_PP"/>
    <property type="match status" value="1"/>
</dbReference>
<organism evidence="4">
    <name type="scientific">hydrothermal vent metagenome</name>
    <dbReference type="NCBI Taxonomy" id="652676"/>
    <lineage>
        <taxon>unclassified sequences</taxon>
        <taxon>metagenomes</taxon>
        <taxon>ecological metagenomes</taxon>
    </lineage>
</organism>
<dbReference type="GO" id="GO:0030170">
    <property type="term" value="F:pyridoxal phosphate binding"/>
    <property type="evidence" value="ECO:0007669"/>
    <property type="project" value="InterPro"/>
</dbReference>
<dbReference type="PIRSF" id="PIRSF001434">
    <property type="entry name" value="CGS"/>
    <property type="match status" value="1"/>
</dbReference>
<dbReference type="PANTHER" id="PTHR11808:SF15">
    <property type="entry name" value="CYSTATHIONINE GAMMA-LYASE"/>
    <property type="match status" value="1"/>
</dbReference>
<dbReference type="GO" id="GO:0004123">
    <property type="term" value="F:cystathionine gamma-lyase activity"/>
    <property type="evidence" value="ECO:0007669"/>
    <property type="project" value="TreeGrafter"/>
</dbReference>
<evidence type="ECO:0000256" key="3">
    <source>
        <dbReference type="ARBA" id="ARBA00022898"/>
    </source>
</evidence>
<dbReference type="GO" id="GO:0003962">
    <property type="term" value="F:cystathionine gamma-synthase activity"/>
    <property type="evidence" value="ECO:0007669"/>
    <property type="project" value="TreeGrafter"/>
</dbReference>
<dbReference type="NCBIfam" id="NF005871">
    <property type="entry name" value="PRK07811.1"/>
    <property type="match status" value="1"/>
</dbReference>
<reference evidence="4" key="1">
    <citation type="submission" date="2018-06" db="EMBL/GenBank/DDBJ databases">
        <authorList>
            <person name="Zhirakovskaya E."/>
        </authorList>
    </citation>
    <scope>NUCLEOTIDE SEQUENCE</scope>
</reference>
<evidence type="ECO:0000313" key="4">
    <source>
        <dbReference type="EMBL" id="VAW07892.1"/>
    </source>
</evidence>
<keyword evidence="4" id="KW-0456">Lyase</keyword>
<dbReference type="Gene3D" id="3.40.640.10">
    <property type="entry name" value="Type I PLP-dependent aspartate aminotransferase-like (Major domain)"/>
    <property type="match status" value="1"/>
</dbReference>
<dbReference type="AlphaFoldDB" id="A0A3B0T0A0"/>
<dbReference type="GO" id="GO:0005737">
    <property type="term" value="C:cytoplasm"/>
    <property type="evidence" value="ECO:0007669"/>
    <property type="project" value="TreeGrafter"/>
</dbReference>
<dbReference type="InterPro" id="IPR015424">
    <property type="entry name" value="PyrdxlP-dep_Trfase"/>
</dbReference>
<accession>A0A3B0T0A0</accession>
<evidence type="ECO:0000256" key="2">
    <source>
        <dbReference type="ARBA" id="ARBA00009077"/>
    </source>
</evidence>
<protein>
    <submittedName>
        <fullName evidence="4">Cystathionine gamma-lyase</fullName>
        <ecNumber evidence="4">4.4.1.1</ecNumber>
    </submittedName>
</protein>
<dbReference type="EMBL" id="UOEK01000426">
    <property type="protein sequence ID" value="VAW07892.1"/>
    <property type="molecule type" value="Genomic_DNA"/>
</dbReference>
<dbReference type="GO" id="GO:0019346">
    <property type="term" value="P:transsulfuration"/>
    <property type="evidence" value="ECO:0007669"/>
    <property type="project" value="InterPro"/>
</dbReference>
<gene>
    <name evidence="4" type="ORF">MNBD_ACTINO02-367</name>
</gene>
<evidence type="ECO:0000256" key="1">
    <source>
        <dbReference type="ARBA" id="ARBA00001933"/>
    </source>
</evidence>
<name>A0A3B0T0A0_9ZZZZ</name>